<accession>A0A6L5YVK3</accession>
<evidence type="ECO:0000256" key="5">
    <source>
        <dbReference type="ARBA" id="ARBA00022989"/>
    </source>
</evidence>
<dbReference type="InterPro" id="IPR003399">
    <property type="entry name" value="Mce/MlaD"/>
</dbReference>
<evidence type="ECO:0000313" key="9">
    <source>
        <dbReference type="EMBL" id="MSU88416.1"/>
    </source>
</evidence>
<feature type="transmembrane region" description="Helical" evidence="7">
    <location>
        <begin position="21"/>
        <end position="40"/>
    </location>
</feature>
<evidence type="ECO:0000256" key="6">
    <source>
        <dbReference type="ARBA" id="ARBA00023136"/>
    </source>
</evidence>
<dbReference type="PANTHER" id="PTHR30462:SF0">
    <property type="entry name" value="INTERMEMBRANE TRANSPORT PROTEIN YEBT"/>
    <property type="match status" value="1"/>
</dbReference>
<keyword evidence="10" id="KW-1185">Reference proteome</keyword>
<keyword evidence="6 7" id="KW-0472">Membrane</keyword>
<proteinExistence type="predicted"/>
<name>A0A6L5YVK3_9RHOB</name>
<evidence type="ECO:0000259" key="8">
    <source>
        <dbReference type="Pfam" id="PF02470"/>
    </source>
</evidence>
<dbReference type="RefSeq" id="WP_154444456.1">
    <property type="nucleotide sequence ID" value="NZ_WIND01000001.1"/>
</dbReference>
<gene>
    <name evidence="9" type="ORF">GE300_02145</name>
</gene>
<feature type="domain" description="Mce/MlaD" evidence="8">
    <location>
        <begin position="47"/>
        <end position="133"/>
    </location>
</feature>
<evidence type="ECO:0000256" key="4">
    <source>
        <dbReference type="ARBA" id="ARBA00022692"/>
    </source>
</evidence>
<comment type="caution">
    <text evidence="9">The sequence shown here is derived from an EMBL/GenBank/DDBJ whole genome shotgun (WGS) entry which is preliminary data.</text>
</comment>
<keyword evidence="4 7" id="KW-0812">Transmembrane</keyword>
<organism evidence="9 10">
    <name type="scientific">Halovulum marinum</name>
    <dbReference type="NCBI Taxonomy" id="2662447"/>
    <lineage>
        <taxon>Bacteria</taxon>
        <taxon>Pseudomonadati</taxon>
        <taxon>Pseudomonadota</taxon>
        <taxon>Alphaproteobacteria</taxon>
        <taxon>Rhodobacterales</taxon>
        <taxon>Paracoccaceae</taxon>
        <taxon>Halovulum</taxon>
    </lineage>
</organism>
<keyword evidence="5 7" id="KW-1133">Transmembrane helix</keyword>
<evidence type="ECO:0000256" key="1">
    <source>
        <dbReference type="ARBA" id="ARBA00004533"/>
    </source>
</evidence>
<dbReference type="Proteomes" id="UP000474957">
    <property type="component" value="Unassembled WGS sequence"/>
</dbReference>
<dbReference type="EMBL" id="WIND01000001">
    <property type="protein sequence ID" value="MSU88416.1"/>
    <property type="molecule type" value="Genomic_DNA"/>
</dbReference>
<evidence type="ECO:0000313" key="10">
    <source>
        <dbReference type="Proteomes" id="UP000474957"/>
    </source>
</evidence>
<dbReference type="Pfam" id="PF02470">
    <property type="entry name" value="MlaD"/>
    <property type="match status" value="2"/>
</dbReference>
<comment type="subcellular location">
    <subcellularLocation>
        <location evidence="1">Cell inner membrane</location>
    </subcellularLocation>
</comment>
<dbReference type="PANTHER" id="PTHR30462">
    <property type="entry name" value="INTERMEMBRANE TRANSPORT PROTEIN PQIB-RELATED"/>
    <property type="match status" value="1"/>
</dbReference>
<dbReference type="GO" id="GO:0005886">
    <property type="term" value="C:plasma membrane"/>
    <property type="evidence" value="ECO:0007669"/>
    <property type="project" value="UniProtKB-SubCell"/>
</dbReference>
<keyword evidence="2" id="KW-1003">Cell membrane</keyword>
<reference evidence="9 10" key="1">
    <citation type="submission" date="2019-10" db="EMBL/GenBank/DDBJ databases">
        <title>Cognatihalovulum marinum gen. nov. sp. nov., a new member of the family Rhodobacteraceae isolated from deep seawater of the Northwest Indian Ocean.</title>
        <authorList>
            <person name="Ruan C."/>
            <person name="Wang J."/>
            <person name="Zheng X."/>
            <person name="Song L."/>
            <person name="Zhu Y."/>
            <person name="Huang Y."/>
            <person name="Lu Z."/>
            <person name="Du W."/>
            <person name="Huang L."/>
            <person name="Dai X."/>
        </authorList>
    </citation>
    <scope>NUCLEOTIDE SEQUENCE [LARGE SCALE GENOMIC DNA]</scope>
    <source>
        <strain evidence="9 10">2CG4</strain>
    </source>
</reference>
<sequence>MTDQIPEPQMSGPRPGPLQRLSPVWLVPLGAVVISLLLAWQNYASRGPVIEILFENASGVVAKQTTLRYRDVPVGVVEKVQFAAGLESVVVAVRLDADIAPFVDEGSQFWVVRPQVTARGVSGLDTVISGVYIEGVWDTEPGRAGSRFTGLEQAPTARSDQEGLTVTLRSRGGEGLSEDTPVLYRGIEVGRVGRPELAQDGQSVIAEAFIRAPYAQHVSSATRFWNTSGFRLTFGPRGAQLDVSSLASLVSGGVSFDTVINESQAVAPGEVFELFGSEEDARSSLFSGTGTEPVRLSMVFEGDTGGLDADASIELGGVVVGAVAAVGGLVDEDRFGDRRVRMLATAELDPGKLGFAGPDAEAETYNFLAGSVERGMRARLTPASILTGGLKVVIEQVEQAAPAALGGSETPFPEFPTLPFDGQGDGNSVEGLIDRVAALPFEELLDQTIGVLDNANRILADDNLRRVPREAADLLASAREVVASDQLQALPGQVGNLLGSLESAAGQAEGLIAQLAEADAAGRLAQALDAAARAADGIAATADDLPDLVADLRGLAARVQELPLDDVVASADGLLVDARAVLSDPAIQGIPAQVGSALTDLGAAVADARALVAGIAEGGAADDLTATLAGARRIADDLAAASGQVPQLVGRLDAVAADVQSIALAEIAANADGLLTDARSVLGDPAIKAIPAQVGTALADVGAAAADARAALATVTDTGAVEDLAATLASARAVADDLAAASDRVPALLGRIDAAAANVQDLPLERIGTELAAVLENLRGITASDAAQALPAQAADALATLDAALQRARDLLSAVDAEQLSADLSLTLTDARRAAASVADATDALPGLTARLDNIAARVEQVPLDQLAAEAEALLADVRRVVGTDDARALPGALNGALAQVEAMLGDLREGGVAENTNATLAATREAAESIAAAAESLPALAGRLQVLSDQARTTLSSLDAESRLYAEIRAMLGAVETAARAVNSLTRSIERNPNSLLLGR</sequence>
<dbReference type="AlphaFoldDB" id="A0A6L5YVK3"/>
<evidence type="ECO:0000256" key="7">
    <source>
        <dbReference type="SAM" id="Phobius"/>
    </source>
</evidence>
<dbReference type="InterPro" id="IPR051800">
    <property type="entry name" value="PqiA-PqiB_transport"/>
</dbReference>
<evidence type="ECO:0000256" key="2">
    <source>
        <dbReference type="ARBA" id="ARBA00022475"/>
    </source>
</evidence>
<evidence type="ECO:0000256" key="3">
    <source>
        <dbReference type="ARBA" id="ARBA00022519"/>
    </source>
</evidence>
<feature type="domain" description="Mce/MlaD" evidence="8">
    <location>
        <begin position="163"/>
        <end position="221"/>
    </location>
</feature>
<keyword evidence="3" id="KW-0997">Cell inner membrane</keyword>
<protein>
    <submittedName>
        <fullName evidence="9">MCE family protein</fullName>
    </submittedName>
</protein>